<dbReference type="Proteomes" id="UP000054630">
    <property type="component" value="Unassembled WGS sequence"/>
</dbReference>
<accession>A0A0V0SLW6</accession>
<protein>
    <submittedName>
        <fullName evidence="1">Uncharacterized protein</fullName>
    </submittedName>
</protein>
<sequence length="93" mass="10158">MKFDFITTSFFEPMTRRLSMLLRASFSLTNGKQNTWTAGVSIPVPLACKASALPFELAALLKNKVKSSAASRLCMKQANDRNAVAGIVFLTSK</sequence>
<dbReference type="EMBL" id="JYDL01000003">
    <property type="protein sequence ID" value="KRX27379.1"/>
    <property type="molecule type" value="Genomic_DNA"/>
</dbReference>
<reference evidence="1 2" key="1">
    <citation type="submission" date="2015-01" db="EMBL/GenBank/DDBJ databases">
        <title>Evolution of Trichinella species and genotypes.</title>
        <authorList>
            <person name="Korhonen P.K."/>
            <person name="Edoardo P."/>
            <person name="Giuseppe L.R."/>
            <person name="Gasser R.B."/>
        </authorList>
    </citation>
    <scope>NUCLEOTIDE SEQUENCE [LARGE SCALE GENOMIC DNA]</scope>
    <source>
        <strain evidence="1">ISS37</strain>
    </source>
</reference>
<keyword evidence="2" id="KW-1185">Reference proteome</keyword>
<dbReference type="AlphaFoldDB" id="A0A0V0SLW6"/>
<comment type="caution">
    <text evidence="1">The sequence shown here is derived from an EMBL/GenBank/DDBJ whole genome shotgun (WGS) entry which is preliminary data.</text>
</comment>
<gene>
    <name evidence="1" type="ORF">T07_512</name>
</gene>
<organism evidence="1 2">
    <name type="scientific">Trichinella nelsoni</name>
    <dbReference type="NCBI Taxonomy" id="6336"/>
    <lineage>
        <taxon>Eukaryota</taxon>
        <taxon>Metazoa</taxon>
        <taxon>Ecdysozoa</taxon>
        <taxon>Nematoda</taxon>
        <taxon>Enoplea</taxon>
        <taxon>Dorylaimia</taxon>
        <taxon>Trichinellida</taxon>
        <taxon>Trichinellidae</taxon>
        <taxon>Trichinella</taxon>
    </lineage>
</organism>
<name>A0A0V0SLW6_9BILA</name>
<evidence type="ECO:0000313" key="1">
    <source>
        <dbReference type="EMBL" id="KRX27379.1"/>
    </source>
</evidence>
<proteinExistence type="predicted"/>
<evidence type="ECO:0000313" key="2">
    <source>
        <dbReference type="Proteomes" id="UP000054630"/>
    </source>
</evidence>
<dbReference type="OrthoDB" id="10306301at2759"/>